<feature type="domain" description="Flagellar motor switch protein FliG C-terminal" evidence="1">
    <location>
        <begin position="99"/>
        <end position="161"/>
    </location>
</feature>
<gene>
    <name evidence="2" type="ORF">S03H2_25181</name>
</gene>
<sequence length="169" mass="19456">LAISTDNREDLALWITLHISSDKSGDIYPLLCVMPDLFSSLTKHFTGVETSREEMNDHEKLITAVRKLNQAYQEKLLLVSSQSSSIAIEAGTGNAEELNFEELRFVPDRTIVILIEELSRRKYPEKRLAIAFSGMSGGLRERFYSNMSRNRKRDIRDRIRYGNISDEER</sequence>
<organism evidence="2">
    <name type="scientific">marine sediment metagenome</name>
    <dbReference type="NCBI Taxonomy" id="412755"/>
    <lineage>
        <taxon>unclassified sequences</taxon>
        <taxon>metagenomes</taxon>
        <taxon>ecological metagenomes</taxon>
    </lineage>
</organism>
<dbReference type="AlphaFoldDB" id="X1FGC1"/>
<protein>
    <recommendedName>
        <fullName evidence="1">Flagellar motor switch protein FliG C-terminal domain-containing protein</fullName>
    </recommendedName>
</protein>
<feature type="non-terminal residue" evidence="2">
    <location>
        <position position="1"/>
    </location>
</feature>
<dbReference type="EMBL" id="BARU01014180">
    <property type="protein sequence ID" value="GAH31565.1"/>
    <property type="molecule type" value="Genomic_DNA"/>
</dbReference>
<dbReference type="InterPro" id="IPR023087">
    <property type="entry name" value="Flg_Motor_Flig_C"/>
</dbReference>
<feature type="non-terminal residue" evidence="2">
    <location>
        <position position="169"/>
    </location>
</feature>
<proteinExistence type="predicted"/>
<reference evidence="2" key="1">
    <citation type="journal article" date="2014" name="Front. Microbiol.">
        <title>High frequency of phylogenetically diverse reductive dehalogenase-homologous genes in deep subseafloor sedimentary metagenomes.</title>
        <authorList>
            <person name="Kawai M."/>
            <person name="Futagami T."/>
            <person name="Toyoda A."/>
            <person name="Takaki Y."/>
            <person name="Nishi S."/>
            <person name="Hori S."/>
            <person name="Arai W."/>
            <person name="Tsubouchi T."/>
            <person name="Morono Y."/>
            <person name="Uchiyama I."/>
            <person name="Ito T."/>
            <person name="Fujiyama A."/>
            <person name="Inagaki F."/>
            <person name="Takami H."/>
        </authorList>
    </citation>
    <scope>NUCLEOTIDE SEQUENCE</scope>
    <source>
        <strain evidence="2">Expedition CK06-06</strain>
    </source>
</reference>
<comment type="caution">
    <text evidence="2">The sequence shown here is derived from an EMBL/GenBank/DDBJ whole genome shotgun (WGS) entry which is preliminary data.</text>
</comment>
<dbReference type="InterPro" id="IPR011002">
    <property type="entry name" value="FliG_a-hlx"/>
</dbReference>
<dbReference type="Gene3D" id="1.10.220.30">
    <property type="match status" value="1"/>
</dbReference>
<dbReference type="SUPFAM" id="SSF48029">
    <property type="entry name" value="FliG"/>
    <property type="match status" value="1"/>
</dbReference>
<accession>X1FGC1</accession>
<evidence type="ECO:0000313" key="2">
    <source>
        <dbReference type="EMBL" id="GAH31565.1"/>
    </source>
</evidence>
<evidence type="ECO:0000259" key="1">
    <source>
        <dbReference type="Pfam" id="PF01706"/>
    </source>
</evidence>
<dbReference type="Pfam" id="PF01706">
    <property type="entry name" value="FliG_C"/>
    <property type="match status" value="1"/>
</dbReference>
<name>X1FGC1_9ZZZZ</name>